<feature type="non-terminal residue" evidence="2">
    <location>
        <position position="1"/>
    </location>
</feature>
<reference evidence="2" key="1">
    <citation type="journal article" date="2019" name="Sci. Rep.">
        <title>Draft genome of Tanacetum cinerariifolium, the natural source of mosquito coil.</title>
        <authorList>
            <person name="Yamashiro T."/>
            <person name="Shiraishi A."/>
            <person name="Satake H."/>
            <person name="Nakayama K."/>
        </authorList>
    </citation>
    <scope>NUCLEOTIDE SEQUENCE</scope>
</reference>
<accession>A0A699V701</accession>
<feature type="non-terminal residue" evidence="2">
    <location>
        <position position="76"/>
    </location>
</feature>
<feature type="region of interest" description="Disordered" evidence="1">
    <location>
        <begin position="1"/>
        <end position="76"/>
    </location>
</feature>
<organism evidence="2">
    <name type="scientific">Tanacetum cinerariifolium</name>
    <name type="common">Dalmatian daisy</name>
    <name type="synonym">Chrysanthemum cinerariifolium</name>
    <dbReference type="NCBI Taxonomy" id="118510"/>
    <lineage>
        <taxon>Eukaryota</taxon>
        <taxon>Viridiplantae</taxon>
        <taxon>Streptophyta</taxon>
        <taxon>Embryophyta</taxon>
        <taxon>Tracheophyta</taxon>
        <taxon>Spermatophyta</taxon>
        <taxon>Magnoliopsida</taxon>
        <taxon>eudicotyledons</taxon>
        <taxon>Gunneridae</taxon>
        <taxon>Pentapetalae</taxon>
        <taxon>asterids</taxon>
        <taxon>campanulids</taxon>
        <taxon>Asterales</taxon>
        <taxon>Asteraceae</taxon>
        <taxon>Asteroideae</taxon>
        <taxon>Anthemideae</taxon>
        <taxon>Anthemidinae</taxon>
        <taxon>Tanacetum</taxon>
    </lineage>
</organism>
<sequence>DKDAMDEGVADKLKQRKPDDVDKDEGPFARSDHGLQKRKTSKDTKPSKKAKSTESSKGTSKPQPKSIGKFVQAEET</sequence>
<dbReference type="EMBL" id="BKCJ011410614">
    <property type="protein sequence ID" value="GFD31112.1"/>
    <property type="molecule type" value="Genomic_DNA"/>
</dbReference>
<proteinExistence type="predicted"/>
<protein>
    <submittedName>
        <fullName evidence="2">Uncharacterized protein</fullName>
    </submittedName>
</protein>
<dbReference type="AlphaFoldDB" id="A0A699V701"/>
<gene>
    <name evidence="2" type="ORF">Tci_903081</name>
</gene>
<comment type="caution">
    <text evidence="2">The sequence shown here is derived from an EMBL/GenBank/DDBJ whole genome shotgun (WGS) entry which is preliminary data.</text>
</comment>
<evidence type="ECO:0000256" key="1">
    <source>
        <dbReference type="SAM" id="MobiDB-lite"/>
    </source>
</evidence>
<evidence type="ECO:0000313" key="2">
    <source>
        <dbReference type="EMBL" id="GFD31112.1"/>
    </source>
</evidence>
<name>A0A699V701_TANCI</name>
<feature type="compositionally biased region" description="Basic and acidic residues" evidence="1">
    <location>
        <begin position="1"/>
        <end position="54"/>
    </location>
</feature>